<evidence type="ECO:0000313" key="23">
    <source>
        <dbReference type="Proteomes" id="UP001154282"/>
    </source>
</evidence>
<evidence type="ECO:0000256" key="12">
    <source>
        <dbReference type="ARBA" id="ARBA00023136"/>
    </source>
</evidence>
<evidence type="ECO:0000256" key="5">
    <source>
        <dbReference type="ARBA" id="ARBA00022692"/>
    </source>
</evidence>
<dbReference type="InterPro" id="IPR025287">
    <property type="entry name" value="WAK_GUB"/>
</dbReference>
<feature type="transmembrane region" description="Helical" evidence="19">
    <location>
        <begin position="268"/>
        <end position="289"/>
    </location>
</feature>
<keyword evidence="9" id="KW-0833">Ubl conjugation pathway</keyword>
<protein>
    <recommendedName>
        <fullName evidence="21">RING-type domain-containing protein</fullName>
    </recommendedName>
</protein>
<feature type="chain" id="PRO_5043561190" description="RING-type domain-containing protein" evidence="20">
    <location>
        <begin position="20"/>
        <end position="423"/>
    </location>
</feature>
<keyword evidence="23" id="KW-1185">Reference proteome</keyword>
<gene>
    <name evidence="22" type="ORF">LITE_LOCUS15723</name>
</gene>
<feature type="region of interest" description="Disordered" evidence="18">
    <location>
        <begin position="25"/>
        <end position="46"/>
    </location>
</feature>
<comment type="catalytic activity">
    <reaction evidence="1">
        <text>S-ubiquitinyl-[E2 ubiquitin-conjugating enzyme]-L-cysteine + [acceptor protein]-L-lysine = [E2 ubiquitin-conjugating enzyme]-L-cysteine + N(6)-ubiquitinyl-[acceptor protein]-L-lysine.</text>
        <dbReference type="EC" id="2.3.2.27"/>
    </reaction>
</comment>
<dbReference type="Pfam" id="PF13947">
    <property type="entry name" value="GUB_WAK_bind"/>
    <property type="match status" value="1"/>
</dbReference>
<dbReference type="InterPro" id="IPR046948">
    <property type="entry name" value="ATL20-22-like"/>
</dbReference>
<evidence type="ECO:0000256" key="4">
    <source>
        <dbReference type="ARBA" id="ARBA00022679"/>
    </source>
</evidence>
<proteinExistence type="inferred from homology"/>
<keyword evidence="11 19" id="KW-1133">Transmembrane helix</keyword>
<evidence type="ECO:0000256" key="2">
    <source>
        <dbReference type="ARBA" id="ARBA00004167"/>
    </source>
</evidence>
<organism evidence="22 23">
    <name type="scientific">Linum tenue</name>
    <dbReference type="NCBI Taxonomy" id="586396"/>
    <lineage>
        <taxon>Eukaryota</taxon>
        <taxon>Viridiplantae</taxon>
        <taxon>Streptophyta</taxon>
        <taxon>Embryophyta</taxon>
        <taxon>Tracheophyta</taxon>
        <taxon>Spermatophyta</taxon>
        <taxon>Magnoliopsida</taxon>
        <taxon>eudicotyledons</taxon>
        <taxon>Gunneridae</taxon>
        <taxon>Pentapetalae</taxon>
        <taxon>rosids</taxon>
        <taxon>fabids</taxon>
        <taxon>Malpighiales</taxon>
        <taxon>Linaceae</taxon>
        <taxon>Linum</taxon>
    </lineage>
</organism>
<dbReference type="EMBL" id="CAMGYJ010000005">
    <property type="protein sequence ID" value="CAI0412869.1"/>
    <property type="molecule type" value="Genomic_DNA"/>
</dbReference>
<dbReference type="InterPro" id="IPR013083">
    <property type="entry name" value="Znf_RING/FYVE/PHD"/>
</dbReference>
<dbReference type="PANTHER" id="PTHR46279:SF10">
    <property type="entry name" value="RING-TYPE E3 UBIQUITIN TRANSFERASE"/>
    <property type="match status" value="1"/>
</dbReference>
<evidence type="ECO:0000256" key="20">
    <source>
        <dbReference type="SAM" id="SignalP"/>
    </source>
</evidence>
<evidence type="ECO:0000256" key="11">
    <source>
        <dbReference type="ARBA" id="ARBA00022989"/>
    </source>
</evidence>
<evidence type="ECO:0000256" key="7">
    <source>
        <dbReference type="ARBA" id="ARBA00022729"/>
    </source>
</evidence>
<evidence type="ECO:0000256" key="16">
    <source>
        <dbReference type="ARBA" id="ARBA00048679"/>
    </source>
</evidence>
<keyword evidence="13" id="KW-0325">Glycoprotein</keyword>
<evidence type="ECO:0000256" key="17">
    <source>
        <dbReference type="PROSITE-ProRule" id="PRU00175"/>
    </source>
</evidence>
<dbReference type="PROSITE" id="PS50089">
    <property type="entry name" value="ZF_RING_2"/>
    <property type="match status" value="1"/>
</dbReference>
<name>A0AAV0JSB6_9ROSI</name>
<keyword evidence="4" id="KW-0808">Transferase</keyword>
<dbReference type="SUPFAM" id="SSF57850">
    <property type="entry name" value="RING/U-box"/>
    <property type="match status" value="1"/>
</dbReference>
<evidence type="ECO:0000256" key="10">
    <source>
        <dbReference type="ARBA" id="ARBA00022833"/>
    </source>
</evidence>
<dbReference type="GO" id="GO:0030247">
    <property type="term" value="F:polysaccharide binding"/>
    <property type="evidence" value="ECO:0007669"/>
    <property type="project" value="InterPro"/>
</dbReference>
<keyword evidence="12 19" id="KW-0472">Membrane</keyword>
<evidence type="ECO:0000256" key="1">
    <source>
        <dbReference type="ARBA" id="ARBA00000900"/>
    </source>
</evidence>
<evidence type="ECO:0000256" key="19">
    <source>
        <dbReference type="SAM" id="Phobius"/>
    </source>
</evidence>
<evidence type="ECO:0000256" key="8">
    <source>
        <dbReference type="ARBA" id="ARBA00022771"/>
    </source>
</evidence>
<dbReference type="CDD" id="cd16461">
    <property type="entry name" value="RING-H2_EL5-like"/>
    <property type="match status" value="1"/>
</dbReference>
<evidence type="ECO:0000256" key="9">
    <source>
        <dbReference type="ARBA" id="ARBA00022786"/>
    </source>
</evidence>
<evidence type="ECO:0000256" key="6">
    <source>
        <dbReference type="ARBA" id="ARBA00022723"/>
    </source>
</evidence>
<comment type="similarity">
    <text evidence="14">Belongs to the RING-type zinc finger family. ATL subfamily.</text>
</comment>
<evidence type="ECO:0000259" key="21">
    <source>
        <dbReference type="PROSITE" id="PS50089"/>
    </source>
</evidence>
<dbReference type="AlphaFoldDB" id="A0AAV0JSB6"/>
<comment type="catalytic activity">
    <reaction evidence="16">
        <text>L-seryl-[protein] + ATP = O-phospho-L-seryl-[protein] + ADP + H(+)</text>
        <dbReference type="Rhea" id="RHEA:17989"/>
        <dbReference type="Rhea" id="RHEA-COMP:9863"/>
        <dbReference type="Rhea" id="RHEA-COMP:11604"/>
        <dbReference type="ChEBI" id="CHEBI:15378"/>
        <dbReference type="ChEBI" id="CHEBI:29999"/>
        <dbReference type="ChEBI" id="CHEBI:30616"/>
        <dbReference type="ChEBI" id="CHEBI:83421"/>
        <dbReference type="ChEBI" id="CHEBI:456216"/>
        <dbReference type="EC" id="2.7.11.1"/>
    </reaction>
</comment>
<keyword evidence="6" id="KW-0479">Metal-binding</keyword>
<dbReference type="GO" id="GO:0008270">
    <property type="term" value="F:zinc ion binding"/>
    <property type="evidence" value="ECO:0007669"/>
    <property type="project" value="UniProtKB-KW"/>
</dbReference>
<comment type="catalytic activity">
    <reaction evidence="15">
        <text>L-threonyl-[protein] + ATP = O-phospho-L-threonyl-[protein] + ADP + H(+)</text>
        <dbReference type="Rhea" id="RHEA:46608"/>
        <dbReference type="Rhea" id="RHEA-COMP:11060"/>
        <dbReference type="Rhea" id="RHEA-COMP:11605"/>
        <dbReference type="ChEBI" id="CHEBI:15378"/>
        <dbReference type="ChEBI" id="CHEBI:30013"/>
        <dbReference type="ChEBI" id="CHEBI:30616"/>
        <dbReference type="ChEBI" id="CHEBI:61977"/>
        <dbReference type="ChEBI" id="CHEBI:456216"/>
        <dbReference type="EC" id="2.7.11.1"/>
    </reaction>
</comment>
<sequence length="423" mass="45801">MRNSMIFSLFLVTTITTLAAAVAAEEQPHRQQDPPPPSQCPAQTSSSFCGSTGVTIRFPFWIRSTQHPDRCRGYKGFDLTCGPNNGQTLITLSPETAPFVVHGVDYSTQELWVNDPGDCLPGRLLSLNFSTSSSPFRGLYDQTYTFFNCSGDYSSYPGMNPIACLSGGAWGRGEYSVFASSSGRAIAGLRRRPSCRVVAAVEVPVEWPFYEQVLSSDLSADLRLTWDSPDCRRCVVRGGRCGLKGSDGGVGCFDVTQGRRGLPAPARYAITIGVGIPLFLFSLGALCCICRRVKRCATTTPPTSSSSAAADYQHNLRQLHLAVAAAAPPTSISAGGLDRKTIESYPKIVLGESRRLPKPDENTCAICLSDYCPKETLKTIPDCGHCFHAECIDEWLKLKGNCPICRNSPEPVVSFAVPVQAWS</sequence>
<keyword evidence="8 17" id="KW-0863">Zinc-finger</keyword>
<evidence type="ECO:0000256" key="14">
    <source>
        <dbReference type="ARBA" id="ARBA00024209"/>
    </source>
</evidence>
<evidence type="ECO:0000256" key="18">
    <source>
        <dbReference type="SAM" id="MobiDB-lite"/>
    </source>
</evidence>
<dbReference type="Pfam" id="PF14380">
    <property type="entry name" value="WAK_assoc"/>
    <property type="match status" value="1"/>
</dbReference>
<evidence type="ECO:0000256" key="13">
    <source>
        <dbReference type="ARBA" id="ARBA00023180"/>
    </source>
</evidence>
<evidence type="ECO:0000313" key="22">
    <source>
        <dbReference type="EMBL" id="CAI0412869.1"/>
    </source>
</evidence>
<evidence type="ECO:0000256" key="3">
    <source>
        <dbReference type="ARBA" id="ARBA00004906"/>
    </source>
</evidence>
<dbReference type="Pfam" id="PF13639">
    <property type="entry name" value="zf-RING_2"/>
    <property type="match status" value="1"/>
</dbReference>
<evidence type="ECO:0000256" key="15">
    <source>
        <dbReference type="ARBA" id="ARBA00047899"/>
    </source>
</evidence>
<dbReference type="PANTHER" id="PTHR46279">
    <property type="entry name" value="RING/U-BOX SUPERFAMILY PROTEIN"/>
    <property type="match status" value="1"/>
</dbReference>
<feature type="signal peptide" evidence="20">
    <location>
        <begin position="1"/>
        <end position="19"/>
    </location>
</feature>
<dbReference type="Gene3D" id="3.30.40.10">
    <property type="entry name" value="Zinc/RING finger domain, C3HC4 (zinc finger)"/>
    <property type="match status" value="1"/>
</dbReference>
<feature type="domain" description="RING-type" evidence="21">
    <location>
        <begin position="364"/>
        <end position="406"/>
    </location>
</feature>
<accession>A0AAV0JSB6</accession>
<comment type="subcellular location">
    <subcellularLocation>
        <location evidence="2">Membrane</location>
        <topology evidence="2">Single-pass membrane protein</topology>
    </subcellularLocation>
</comment>
<comment type="caution">
    <text evidence="22">The sequence shown here is derived from an EMBL/GenBank/DDBJ whole genome shotgun (WGS) entry which is preliminary data.</text>
</comment>
<comment type="pathway">
    <text evidence="3">Protein modification; protein ubiquitination.</text>
</comment>
<dbReference type="Proteomes" id="UP001154282">
    <property type="component" value="Unassembled WGS sequence"/>
</dbReference>
<dbReference type="SMART" id="SM00184">
    <property type="entry name" value="RING"/>
    <property type="match status" value="1"/>
</dbReference>
<keyword evidence="5 19" id="KW-0812">Transmembrane</keyword>
<dbReference type="GO" id="GO:0061630">
    <property type="term" value="F:ubiquitin protein ligase activity"/>
    <property type="evidence" value="ECO:0007669"/>
    <property type="project" value="UniProtKB-EC"/>
</dbReference>
<dbReference type="InterPro" id="IPR032872">
    <property type="entry name" value="WAK_assoc_C"/>
</dbReference>
<dbReference type="GO" id="GO:0016020">
    <property type="term" value="C:membrane"/>
    <property type="evidence" value="ECO:0007669"/>
    <property type="project" value="UniProtKB-SubCell"/>
</dbReference>
<dbReference type="InterPro" id="IPR001841">
    <property type="entry name" value="Znf_RING"/>
</dbReference>
<keyword evidence="10" id="KW-0862">Zinc</keyword>
<keyword evidence="7 20" id="KW-0732">Signal</keyword>
<reference evidence="22" key="1">
    <citation type="submission" date="2022-08" db="EMBL/GenBank/DDBJ databases">
        <authorList>
            <person name="Gutierrez-Valencia J."/>
        </authorList>
    </citation>
    <scope>NUCLEOTIDE SEQUENCE</scope>
</reference>